<feature type="transmembrane region" description="Helical" evidence="1">
    <location>
        <begin position="12"/>
        <end position="31"/>
    </location>
</feature>
<reference evidence="3 4" key="1">
    <citation type="submission" date="2016-10" db="EMBL/GenBank/DDBJ databases">
        <authorList>
            <person name="de Groot N.N."/>
        </authorList>
    </citation>
    <scope>NUCLEOTIDE SEQUENCE [LARGE SCALE GENOMIC DNA]</scope>
    <source>
        <strain evidence="3 4">CGMCC 1.10238</strain>
    </source>
</reference>
<evidence type="ECO:0000313" key="5">
    <source>
        <dbReference type="Proteomes" id="UP000683429"/>
    </source>
</evidence>
<organism evidence="3 4">
    <name type="scientific">Paenibacillus sophorae</name>
    <dbReference type="NCBI Taxonomy" id="1333845"/>
    <lineage>
        <taxon>Bacteria</taxon>
        <taxon>Bacillati</taxon>
        <taxon>Bacillota</taxon>
        <taxon>Bacilli</taxon>
        <taxon>Bacillales</taxon>
        <taxon>Paenibacillaceae</taxon>
        <taxon>Paenibacillus</taxon>
    </lineage>
</organism>
<evidence type="ECO:0000313" key="3">
    <source>
        <dbReference type="EMBL" id="SEN45401.1"/>
    </source>
</evidence>
<dbReference type="STRING" id="1333845.SAMN04487895_101581"/>
<keyword evidence="1" id="KW-0812">Transmembrane</keyword>
<accession>A0A1H8GMM8</accession>
<evidence type="ECO:0000256" key="1">
    <source>
        <dbReference type="SAM" id="Phobius"/>
    </source>
</evidence>
<dbReference type="EMBL" id="FODH01000001">
    <property type="protein sequence ID" value="SEN45401.1"/>
    <property type="molecule type" value="Genomic_DNA"/>
</dbReference>
<dbReference type="RefSeq" id="WP_036588582.1">
    <property type="nucleotide sequence ID" value="NZ_CP076607.1"/>
</dbReference>
<dbReference type="EMBL" id="CP076607">
    <property type="protein sequence ID" value="QWU14283.1"/>
    <property type="molecule type" value="Genomic_DNA"/>
</dbReference>
<reference evidence="2 5" key="2">
    <citation type="submission" date="2021-06" db="EMBL/GenBank/DDBJ databases">
        <title>Whole genome sequence of Paenibacillus sophorae DSM23020 for comparative genomics.</title>
        <authorList>
            <person name="Kim M.-J."/>
            <person name="Lee G."/>
            <person name="Shin J.-H."/>
        </authorList>
    </citation>
    <scope>NUCLEOTIDE SEQUENCE [LARGE SCALE GENOMIC DNA]</scope>
    <source>
        <strain evidence="2 5">DSM 23020</strain>
    </source>
</reference>
<protein>
    <submittedName>
        <fullName evidence="3">Uncharacterized protein</fullName>
    </submittedName>
</protein>
<name>A0A1H8GMM8_9BACL</name>
<keyword evidence="1" id="KW-0472">Membrane</keyword>
<dbReference type="Proteomes" id="UP000683429">
    <property type="component" value="Chromosome"/>
</dbReference>
<gene>
    <name evidence="2" type="ORF">KP014_20465</name>
    <name evidence="3" type="ORF">SAMN04487895_101581</name>
</gene>
<keyword evidence="5" id="KW-1185">Reference proteome</keyword>
<keyword evidence="1" id="KW-1133">Transmembrane helix</keyword>
<dbReference type="OrthoDB" id="2236138at2"/>
<dbReference type="Proteomes" id="UP000198809">
    <property type="component" value="Unassembled WGS sequence"/>
</dbReference>
<evidence type="ECO:0000313" key="4">
    <source>
        <dbReference type="Proteomes" id="UP000198809"/>
    </source>
</evidence>
<evidence type="ECO:0000313" key="2">
    <source>
        <dbReference type="EMBL" id="QWU14283.1"/>
    </source>
</evidence>
<proteinExistence type="predicted"/>
<dbReference type="AlphaFoldDB" id="A0A1H8GMM8"/>
<sequence>MSPETTTDLLNKLLTIAFPVSLVTALFANLINKVSNDKNQSLKYITEERAKWREFVKISASKIYSGEYNEKETEKYTITHLILSLNPLQYTSDNNLDNRIRELLGMIERGNRKQEVLEEFRYCVGTLLKYDWERSKNEAKPWIKRELDDTLKRRFLHKYYLENDERKIKK</sequence>